<dbReference type="SUPFAM" id="SSF53335">
    <property type="entry name" value="S-adenosyl-L-methionine-dependent methyltransferases"/>
    <property type="match status" value="1"/>
</dbReference>
<keyword evidence="2 3" id="KW-0808">Transferase</keyword>
<dbReference type="RefSeq" id="WP_343807305.1">
    <property type="nucleotide sequence ID" value="NZ_BAAAET010000003.1"/>
</dbReference>
<comment type="similarity">
    <text evidence="3">Belongs to the methyltransferase superfamily. RsmD family.</text>
</comment>
<comment type="catalytic activity">
    <reaction evidence="3">
        <text>guanosine(966) in 16S rRNA + S-adenosyl-L-methionine = N(2)-methylguanosine(966) in 16S rRNA + S-adenosyl-L-homocysteine + H(+)</text>
        <dbReference type="Rhea" id="RHEA:23548"/>
        <dbReference type="Rhea" id="RHEA-COMP:10211"/>
        <dbReference type="Rhea" id="RHEA-COMP:10212"/>
        <dbReference type="ChEBI" id="CHEBI:15378"/>
        <dbReference type="ChEBI" id="CHEBI:57856"/>
        <dbReference type="ChEBI" id="CHEBI:59789"/>
        <dbReference type="ChEBI" id="CHEBI:74269"/>
        <dbReference type="ChEBI" id="CHEBI:74481"/>
        <dbReference type="EC" id="2.1.1.171"/>
    </reaction>
</comment>
<keyword evidence="3" id="KW-0698">rRNA processing</keyword>
<dbReference type="CDD" id="cd02440">
    <property type="entry name" value="AdoMet_MTases"/>
    <property type="match status" value="1"/>
</dbReference>
<evidence type="ECO:0000313" key="4">
    <source>
        <dbReference type="EMBL" id="GAA0698317.1"/>
    </source>
</evidence>
<dbReference type="Proteomes" id="UP001499915">
    <property type="component" value="Unassembled WGS sequence"/>
</dbReference>
<dbReference type="InterPro" id="IPR029063">
    <property type="entry name" value="SAM-dependent_MTases_sf"/>
</dbReference>
<dbReference type="Gene3D" id="3.40.50.150">
    <property type="entry name" value="Vaccinia Virus protein VP39"/>
    <property type="match status" value="1"/>
</dbReference>
<dbReference type="NCBIfam" id="TIGR00095">
    <property type="entry name" value="16S rRNA (guanine(966)-N(2))-methyltransferase RsmD"/>
    <property type="match status" value="1"/>
</dbReference>
<sequence>MPRRNNHRTRRPAAPVSQSSVRIIGGEWRGRKLDFPAIEGLRPTPDRVRETLFNWLQAYLPGARCLDLFSGSGALGLEALSRGAASVTFIDQAPEVISQLRTNLNTLKAQNAELIGSSVPTWLELRAPNEEVRYDLVFLDPPFRKGMAGPVCALLEQQQLLADEALIYIETEAELQLDQLPHNWQLYREKKAGQVAYRLFMRQPGQQDTQ</sequence>
<dbReference type="Pfam" id="PF03602">
    <property type="entry name" value="Cons_hypoth95"/>
    <property type="match status" value="1"/>
</dbReference>
<gene>
    <name evidence="4" type="primary">rsmD</name>
    <name evidence="4" type="ORF">GCM10009104_28530</name>
</gene>
<keyword evidence="5" id="KW-1185">Reference proteome</keyword>
<dbReference type="EMBL" id="BAAAET010000003">
    <property type="protein sequence ID" value="GAA0698317.1"/>
    <property type="molecule type" value="Genomic_DNA"/>
</dbReference>
<keyword evidence="1 3" id="KW-0489">Methyltransferase</keyword>
<proteinExistence type="inferred from homology"/>
<reference evidence="4 5" key="1">
    <citation type="journal article" date="2019" name="Int. J. Syst. Evol. Microbiol.">
        <title>The Global Catalogue of Microorganisms (GCM) 10K type strain sequencing project: providing services to taxonomists for standard genome sequencing and annotation.</title>
        <authorList>
            <consortium name="The Broad Institute Genomics Platform"/>
            <consortium name="The Broad Institute Genome Sequencing Center for Infectious Disease"/>
            <person name="Wu L."/>
            <person name="Ma J."/>
        </authorList>
    </citation>
    <scope>NUCLEOTIDE SEQUENCE [LARGE SCALE GENOMIC DNA]</scope>
    <source>
        <strain evidence="4 5">JCM 15134</strain>
    </source>
</reference>
<evidence type="ECO:0000256" key="1">
    <source>
        <dbReference type="ARBA" id="ARBA00022603"/>
    </source>
</evidence>
<dbReference type="PIRSF" id="PIRSF004553">
    <property type="entry name" value="CHP00095"/>
    <property type="match status" value="1"/>
</dbReference>
<comment type="function">
    <text evidence="3">Specifically methylates the guanine in position 966 of 16S rRNA in the assembled 30S particle.</text>
</comment>
<evidence type="ECO:0000256" key="3">
    <source>
        <dbReference type="PIRNR" id="PIRNR004553"/>
    </source>
</evidence>
<evidence type="ECO:0000256" key="2">
    <source>
        <dbReference type="ARBA" id="ARBA00022679"/>
    </source>
</evidence>
<dbReference type="EC" id="2.1.1.171" evidence="3"/>
<dbReference type="PANTHER" id="PTHR43542">
    <property type="entry name" value="METHYLTRANSFERASE"/>
    <property type="match status" value="1"/>
</dbReference>
<evidence type="ECO:0000313" key="5">
    <source>
        <dbReference type="Proteomes" id="UP001499915"/>
    </source>
</evidence>
<comment type="caution">
    <text evidence="4">The sequence shown here is derived from an EMBL/GenBank/DDBJ whole genome shotgun (WGS) entry which is preliminary data.</text>
</comment>
<organism evidence="4 5">
    <name type="scientific">Marinobacterium maritimum</name>
    <dbReference type="NCBI Taxonomy" id="500162"/>
    <lineage>
        <taxon>Bacteria</taxon>
        <taxon>Pseudomonadati</taxon>
        <taxon>Pseudomonadota</taxon>
        <taxon>Gammaproteobacteria</taxon>
        <taxon>Oceanospirillales</taxon>
        <taxon>Oceanospirillaceae</taxon>
        <taxon>Marinobacterium</taxon>
    </lineage>
</organism>
<name>A0ABN1I904_9GAMM</name>
<dbReference type="InterPro" id="IPR004398">
    <property type="entry name" value="RNA_MeTrfase_RsmD"/>
</dbReference>
<accession>A0ABN1I904</accession>
<keyword evidence="3" id="KW-0949">S-adenosyl-L-methionine</keyword>
<protein>
    <recommendedName>
        <fullName evidence="3">Ribosomal RNA small subunit methyltransferase D</fullName>
        <ecNumber evidence="3">2.1.1.171</ecNumber>
    </recommendedName>
</protein>
<dbReference type="PANTHER" id="PTHR43542:SF1">
    <property type="entry name" value="METHYLTRANSFERASE"/>
    <property type="match status" value="1"/>
</dbReference>